<evidence type="ECO:0000313" key="2">
    <source>
        <dbReference type="Proteomes" id="UP000289482"/>
    </source>
</evidence>
<dbReference type="Proteomes" id="UP000289482">
    <property type="component" value="Unassembled WGS sequence"/>
</dbReference>
<sequence length="161" mass="16954">MAGTIAVSIPERRYEILAGLLIEAVATEAAGESAREAALRVARQHGVALGATERARVRPGRLGAERGLSLAAETLEEFGYEPDRSAPTVLRLRNCPFHSLAVQAPELVCGLNQAFLAGYLHGLGSHKTTAILAPRPGSCCVELRGDEAAGRIPENGTTCAR</sequence>
<evidence type="ECO:0000313" key="1">
    <source>
        <dbReference type="EMBL" id="RXS66816.1"/>
    </source>
</evidence>
<reference evidence="1 2" key="1">
    <citation type="submission" date="2019-01" db="EMBL/GenBank/DDBJ databases">
        <title>Draft genome sequences of the type strain Streptomyces sioyaensis DSM 40032 and its novel strain, TM32, a thermotolerant antibiotics-producing actinobacterium.</title>
        <authorList>
            <person name="Nakaew N."/>
            <person name="Lumyong S."/>
            <person name="Sloan W.T."/>
            <person name="Sungthong R."/>
        </authorList>
    </citation>
    <scope>NUCLEOTIDE SEQUENCE [LARGE SCALE GENOMIC DNA]</scope>
    <source>
        <strain evidence="1 2">DSM 40032</strain>
    </source>
</reference>
<comment type="caution">
    <text evidence="1">The sequence shown here is derived from an EMBL/GenBank/DDBJ whole genome shotgun (WGS) entry which is preliminary data.</text>
</comment>
<dbReference type="RefSeq" id="WP_129247954.1">
    <property type="nucleotide sequence ID" value="NZ_JABZEL010000006.1"/>
</dbReference>
<keyword evidence="2" id="KW-1185">Reference proteome</keyword>
<evidence type="ECO:0008006" key="3">
    <source>
        <dbReference type="Google" id="ProtNLM"/>
    </source>
</evidence>
<organism evidence="1 2">
    <name type="scientific">Streptomyces sioyaensis</name>
    <dbReference type="NCBI Taxonomy" id="67364"/>
    <lineage>
        <taxon>Bacteria</taxon>
        <taxon>Bacillati</taxon>
        <taxon>Actinomycetota</taxon>
        <taxon>Actinomycetes</taxon>
        <taxon>Kitasatosporales</taxon>
        <taxon>Streptomycetaceae</taxon>
        <taxon>Streptomyces</taxon>
    </lineage>
</organism>
<accession>A0A4Q1QXS8</accession>
<protein>
    <recommendedName>
        <fullName evidence="3">Transcriptional regulator</fullName>
    </recommendedName>
</protein>
<dbReference type="EMBL" id="SDIF01000032">
    <property type="protein sequence ID" value="RXS66816.1"/>
    <property type="molecule type" value="Genomic_DNA"/>
</dbReference>
<name>A0A4Q1QXS8_9ACTN</name>
<proteinExistence type="predicted"/>
<dbReference type="GeneID" id="95779104"/>
<dbReference type="AlphaFoldDB" id="A0A4Q1QXS8"/>
<gene>
    <name evidence="1" type="ORF">EST54_14115</name>
</gene>